<dbReference type="eggNOG" id="COG2978">
    <property type="taxonomic scope" value="Bacteria"/>
</dbReference>
<protein>
    <submittedName>
        <fullName evidence="2">AbgT putative transporter</fullName>
    </submittedName>
</protein>
<dbReference type="KEGG" id="nth:Nther_0064"/>
<feature type="transmembrane region" description="Helical" evidence="1">
    <location>
        <begin position="481"/>
        <end position="506"/>
    </location>
</feature>
<feature type="transmembrane region" description="Helical" evidence="1">
    <location>
        <begin position="391"/>
        <end position="413"/>
    </location>
</feature>
<feature type="transmembrane region" description="Helical" evidence="1">
    <location>
        <begin position="95"/>
        <end position="114"/>
    </location>
</feature>
<keyword evidence="1" id="KW-0472">Membrane</keyword>
<gene>
    <name evidence="2" type="ordered locus">Nther_0064</name>
</gene>
<accession>B2A3N7</accession>
<dbReference type="STRING" id="457570.Nther_0064"/>
<dbReference type="InterPro" id="IPR004697">
    <property type="entry name" value="AbgT"/>
</dbReference>
<dbReference type="PANTHER" id="PTHR30282:SF0">
    <property type="entry name" value="P-AMINOBENZOYL-GLUTAMATE TRANSPORT PROTEIN"/>
    <property type="match status" value="1"/>
</dbReference>
<feature type="transmembrane region" description="Helical" evidence="1">
    <location>
        <begin position="126"/>
        <end position="147"/>
    </location>
</feature>
<dbReference type="Proteomes" id="UP000001683">
    <property type="component" value="Chromosome"/>
</dbReference>
<sequence length="518" mass="55005">MAGQSETPTPQTPQTPEGSGLFERILNFIERVGNKLPHPIILFFILAGLTIVASWLVSAAGVTVEHPGTGETVEAVNLISRYGFERIVTEAVDNFVGFAPLGVVLVAMLGVGVAEKSGLINSVLKSLILGAPMKLLTVAVVLVGILSSVATDAGYVVVVPLGAIIFAAKGRHPMVGLAAAFAGVSGGFSANLIITSLDPLLTELTRDAAETWVDSYPMAPSVNLWFMMASTIIISAVGAIVTEKIVAPRFGEYTGDYKPELEPLNNQEKSGIKAAVITLIILLALLLVMAVPADGLLRDDEGSLTSMQAPLMGGMVPIIMVLFLLPGIAYGYAAKTVKNSTDVAKYMSEAMSDMGGYVALAFAAGQFVKYFEWSQIGTILAVAGADFLQAIEFTGIPLLIAFVIVAGFINLFVGSASAKWAIMAPVFVPMFMELGYAPELTQMAYRVGDSVTNIITPLMPYFAVIIAFAKRFDEKVGIGTLISTMLPYSIVFLITWTIMLILWYALNLPIGPGGQMFV</sequence>
<dbReference type="HOGENOM" id="CLU_040132_0_0_9"/>
<feature type="transmembrane region" description="Helical" evidence="1">
    <location>
        <begin position="354"/>
        <end position="371"/>
    </location>
</feature>
<dbReference type="GO" id="GO:1902604">
    <property type="term" value="P:p-aminobenzoyl-glutamate transmembrane transport"/>
    <property type="evidence" value="ECO:0007669"/>
    <property type="project" value="InterPro"/>
</dbReference>
<dbReference type="RefSeq" id="WP_012446554.1">
    <property type="nucleotide sequence ID" value="NC_010718.1"/>
</dbReference>
<keyword evidence="3" id="KW-1185">Reference proteome</keyword>
<reference evidence="2 3" key="1">
    <citation type="submission" date="2008-04" db="EMBL/GenBank/DDBJ databases">
        <title>Complete sequence of chromosome of Natranaerobius thermophilus JW/NM-WN-LF.</title>
        <authorList>
            <consortium name="US DOE Joint Genome Institute"/>
            <person name="Copeland A."/>
            <person name="Lucas S."/>
            <person name="Lapidus A."/>
            <person name="Glavina del Rio T."/>
            <person name="Dalin E."/>
            <person name="Tice H."/>
            <person name="Bruce D."/>
            <person name="Goodwin L."/>
            <person name="Pitluck S."/>
            <person name="Chertkov O."/>
            <person name="Brettin T."/>
            <person name="Detter J.C."/>
            <person name="Han C."/>
            <person name="Kuske C.R."/>
            <person name="Schmutz J."/>
            <person name="Larimer F."/>
            <person name="Land M."/>
            <person name="Hauser L."/>
            <person name="Kyrpides N."/>
            <person name="Lykidis A."/>
            <person name="Mesbah N.M."/>
            <person name="Wiegel J."/>
        </authorList>
    </citation>
    <scope>NUCLEOTIDE SEQUENCE [LARGE SCALE GENOMIC DNA]</scope>
    <source>
        <strain evidence="3">ATCC BAA-1301 / DSM 18059 / JW/NM-WN-LF</strain>
    </source>
</reference>
<feature type="transmembrane region" description="Helical" evidence="1">
    <location>
        <begin position="175"/>
        <end position="194"/>
    </location>
</feature>
<evidence type="ECO:0000313" key="3">
    <source>
        <dbReference type="Proteomes" id="UP000001683"/>
    </source>
</evidence>
<organism evidence="2 3">
    <name type="scientific">Natranaerobius thermophilus (strain ATCC BAA-1301 / DSM 18059 / JW/NM-WN-LF)</name>
    <dbReference type="NCBI Taxonomy" id="457570"/>
    <lineage>
        <taxon>Bacteria</taxon>
        <taxon>Bacillati</taxon>
        <taxon>Bacillota</taxon>
        <taxon>Clostridia</taxon>
        <taxon>Natranaerobiales</taxon>
        <taxon>Natranaerobiaceae</taxon>
        <taxon>Natranaerobius</taxon>
    </lineage>
</organism>
<feature type="transmembrane region" description="Helical" evidence="1">
    <location>
        <begin position="274"/>
        <end position="291"/>
    </location>
</feature>
<evidence type="ECO:0000256" key="1">
    <source>
        <dbReference type="SAM" id="Phobius"/>
    </source>
</evidence>
<reference evidence="2 3" key="2">
    <citation type="journal article" date="2011" name="J. Bacteriol.">
        <title>Complete genome sequence of the anaerobic, halophilic alkalithermophile Natranaerobius thermophilus JW/NM-WN-LF.</title>
        <authorList>
            <person name="Zhao B."/>
            <person name="Mesbah N.M."/>
            <person name="Dalin E."/>
            <person name="Goodwin L."/>
            <person name="Nolan M."/>
            <person name="Pitluck S."/>
            <person name="Chertkov O."/>
            <person name="Brettin T.S."/>
            <person name="Han J."/>
            <person name="Larimer F.W."/>
            <person name="Land M.L."/>
            <person name="Hauser L."/>
            <person name="Kyrpides N."/>
            <person name="Wiegel J."/>
        </authorList>
    </citation>
    <scope>NUCLEOTIDE SEQUENCE [LARGE SCALE GENOMIC DNA]</scope>
    <source>
        <strain evidence="3">ATCC BAA-1301 / DSM 18059 / JW/NM-WN-LF</strain>
    </source>
</reference>
<name>B2A3N7_NATTJ</name>
<feature type="transmembrane region" description="Helical" evidence="1">
    <location>
        <begin position="311"/>
        <end position="333"/>
    </location>
</feature>
<feature type="transmembrane region" description="Helical" evidence="1">
    <location>
        <begin position="153"/>
        <end position="168"/>
    </location>
</feature>
<dbReference type="AlphaFoldDB" id="B2A3N7"/>
<dbReference type="EMBL" id="CP001034">
    <property type="protein sequence ID" value="ACB83663.1"/>
    <property type="molecule type" value="Genomic_DNA"/>
</dbReference>
<dbReference type="PANTHER" id="PTHR30282">
    <property type="entry name" value="P-AMINOBENZOYL GLUTAMATE TRANSPORTER"/>
    <property type="match status" value="1"/>
</dbReference>
<feature type="transmembrane region" description="Helical" evidence="1">
    <location>
        <begin position="450"/>
        <end position="469"/>
    </location>
</feature>
<dbReference type="Pfam" id="PF03806">
    <property type="entry name" value="ABG_transport"/>
    <property type="match status" value="1"/>
</dbReference>
<dbReference type="GO" id="GO:0015558">
    <property type="term" value="F:secondary active p-aminobenzoyl-glutamate transmembrane transporter activity"/>
    <property type="evidence" value="ECO:0007669"/>
    <property type="project" value="InterPro"/>
</dbReference>
<proteinExistence type="predicted"/>
<evidence type="ECO:0000313" key="2">
    <source>
        <dbReference type="EMBL" id="ACB83663.1"/>
    </source>
</evidence>
<feature type="transmembrane region" description="Helical" evidence="1">
    <location>
        <begin position="40"/>
        <end position="62"/>
    </location>
</feature>
<dbReference type="OrthoDB" id="3314392at2"/>
<keyword evidence="1" id="KW-1133">Transmembrane helix</keyword>
<keyword evidence="1" id="KW-0812">Transmembrane</keyword>
<dbReference type="InParanoid" id="B2A3N7"/>
<feature type="transmembrane region" description="Helical" evidence="1">
    <location>
        <begin position="222"/>
        <end position="241"/>
    </location>
</feature>